<comment type="similarity">
    <text evidence="2">Belongs to the GILT family.</text>
</comment>
<dbReference type="GO" id="GO:0016671">
    <property type="term" value="F:oxidoreductase activity, acting on a sulfur group of donors, disulfide as acceptor"/>
    <property type="evidence" value="ECO:0007669"/>
    <property type="project" value="InterPro"/>
</dbReference>
<evidence type="ECO:0000256" key="5">
    <source>
        <dbReference type="ARBA" id="ARBA00023180"/>
    </source>
</evidence>
<dbReference type="AlphaFoldDB" id="I7M747"/>
<evidence type="ECO:0000256" key="6">
    <source>
        <dbReference type="SAM" id="SignalP"/>
    </source>
</evidence>
<dbReference type="Proteomes" id="UP000009168">
    <property type="component" value="Unassembled WGS sequence"/>
</dbReference>
<name>I7M747_TETTS</name>
<feature type="chain" id="PRO_5003712245" evidence="6">
    <location>
        <begin position="19"/>
        <end position="230"/>
    </location>
</feature>
<dbReference type="Pfam" id="PF03227">
    <property type="entry name" value="GILT"/>
    <property type="match status" value="1"/>
</dbReference>
<gene>
    <name evidence="7" type="ORF">TTHERM_00373820</name>
</gene>
<evidence type="ECO:0000313" key="8">
    <source>
        <dbReference type="Proteomes" id="UP000009168"/>
    </source>
</evidence>
<dbReference type="KEGG" id="tet:TTHERM_00373820"/>
<dbReference type="OMA" id="SHKEVCF"/>
<comment type="subcellular location">
    <subcellularLocation>
        <location evidence="1">Secreted</location>
    </subcellularLocation>
</comment>
<dbReference type="PANTHER" id="PTHR13234">
    <property type="entry name" value="GAMMA-INTERFERON INDUCIBLE LYSOSOMAL THIOL REDUCTASE GILT"/>
    <property type="match status" value="1"/>
</dbReference>
<evidence type="ECO:0000256" key="2">
    <source>
        <dbReference type="ARBA" id="ARBA00005679"/>
    </source>
</evidence>
<sequence>MNKIYIFLAALLVLSSYADDRVVVDLYYESLCPGCQNFIETELTPAIHVEGFETIANIRLFPYGNAKTSSTKQVTCQHGTNECYGNILEACAIAHIESAKSLEFITCVENAIEANNENFDKVSQLCYKNMNIPAADQANVQACQTGNEGKQLLLNAGQATDALNPAHKYVPWIVVNGQHTDDIQQQAQYDLVGYVCSLYTGPNQIAACKSYSRQFFKMFEFKLIDKCYKY</sequence>
<dbReference type="InParanoid" id="I7M747"/>
<protein>
    <submittedName>
        <fullName evidence="7">Gamma-interferon-inducible lysosomal thiol reductase</fullName>
    </submittedName>
</protein>
<evidence type="ECO:0000313" key="7">
    <source>
        <dbReference type="EMBL" id="EAR89365.1"/>
    </source>
</evidence>
<evidence type="ECO:0000256" key="3">
    <source>
        <dbReference type="ARBA" id="ARBA00022525"/>
    </source>
</evidence>
<dbReference type="OrthoDB" id="958254at2759"/>
<evidence type="ECO:0000256" key="4">
    <source>
        <dbReference type="ARBA" id="ARBA00022729"/>
    </source>
</evidence>
<feature type="signal peptide" evidence="6">
    <location>
        <begin position="1"/>
        <end position="18"/>
    </location>
</feature>
<organism evidence="7 8">
    <name type="scientific">Tetrahymena thermophila (strain SB210)</name>
    <dbReference type="NCBI Taxonomy" id="312017"/>
    <lineage>
        <taxon>Eukaryota</taxon>
        <taxon>Sar</taxon>
        <taxon>Alveolata</taxon>
        <taxon>Ciliophora</taxon>
        <taxon>Intramacronucleata</taxon>
        <taxon>Oligohymenophorea</taxon>
        <taxon>Hymenostomatida</taxon>
        <taxon>Tetrahymenina</taxon>
        <taxon>Tetrahymenidae</taxon>
        <taxon>Tetrahymena</taxon>
    </lineage>
</organism>
<dbReference type="STRING" id="312017.I7M747"/>
<keyword evidence="3" id="KW-0964">Secreted</keyword>
<dbReference type="GO" id="GO:0005576">
    <property type="term" value="C:extracellular region"/>
    <property type="evidence" value="ECO:0007669"/>
    <property type="project" value="UniProtKB-SubCell"/>
</dbReference>
<dbReference type="EMBL" id="GG662821">
    <property type="protein sequence ID" value="EAR89365.1"/>
    <property type="molecule type" value="Genomic_DNA"/>
</dbReference>
<dbReference type="GeneID" id="7845103"/>
<dbReference type="InterPro" id="IPR004911">
    <property type="entry name" value="Interferon-induced_GILT"/>
</dbReference>
<keyword evidence="8" id="KW-1185">Reference proteome</keyword>
<keyword evidence="5" id="KW-0325">Glycoprotein</keyword>
<proteinExistence type="inferred from homology"/>
<evidence type="ECO:0000256" key="1">
    <source>
        <dbReference type="ARBA" id="ARBA00004613"/>
    </source>
</evidence>
<dbReference type="RefSeq" id="XP_001009610.1">
    <property type="nucleotide sequence ID" value="XM_001009610.2"/>
</dbReference>
<keyword evidence="4 6" id="KW-0732">Signal</keyword>
<reference evidence="8" key="1">
    <citation type="journal article" date="2006" name="PLoS Biol.">
        <title>Macronuclear genome sequence of the ciliate Tetrahymena thermophila, a model eukaryote.</title>
        <authorList>
            <person name="Eisen J.A."/>
            <person name="Coyne R.S."/>
            <person name="Wu M."/>
            <person name="Wu D."/>
            <person name="Thiagarajan M."/>
            <person name="Wortman J.R."/>
            <person name="Badger J.H."/>
            <person name="Ren Q."/>
            <person name="Amedeo P."/>
            <person name="Jones K.M."/>
            <person name="Tallon L.J."/>
            <person name="Delcher A.L."/>
            <person name="Salzberg S.L."/>
            <person name="Silva J.C."/>
            <person name="Haas B.J."/>
            <person name="Majoros W.H."/>
            <person name="Farzad M."/>
            <person name="Carlton J.M."/>
            <person name="Smith R.K. Jr."/>
            <person name="Garg J."/>
            <person name="Pearlman R.E."/>
            <person name="Karrer K.M."/>
            <person name="Sun L."/>
            <person name="Manning G."/>
            <person name="Elde N.C."/>
            <person name="Turkewitz A.P."/>
            <person name="Asai D.J."/>
            <person name="Wilkes D.E."/>
            <person name="Wang Y."/>
            <person name="Cai H."/>
            <person name="Collins K."/>
            <person name="Stewart B.A."/>
            <person name="Lee S.R."/>
            <person name="Wilamowska K."/>
            <person name="Weinberg Z."/>
            <person name="Ruzzo W.L."/>
            <person name="Wloga D."/>
            <person name="Gaertig J."/>
            <person name="Frankel J."/>
            <person name="Tsao C.-C."/>
            <person name="Gorovsky M.A."/>
            <person name="Keeling P.J."/>
            <person name="Waller R.F."/>
            <person name="Patron N.J."/>
            <person name="Cherry J.M."/>
            <person name="Stover N.A."/>
            <person name="Krieger C.J."/>
            <person name="del Toro C."/>
            <person name="Ryder H.F."/>
            <person name="Williamson S.C."/>
            <person name="Barbeau R.A."/>
            <person name="Hamilton E.P."/>
            <person name="Orias E."/>
        </authorList>
    </citation>
    <scope>NUCLEOTIDE SEQUENCE [LARGE SCALE GENOMIC DNA]</scope>
    <source>
        <strain evidence="8">SB210</strain>
    </source>
</reference>
<dbReference type="HOGENOM" id="CLU_066886_0_0_1"/>
<accession>I7M747</accession>
<dbReference type="PANTHER" id="PTHR13234:SF8">
    <property type="entry name" value="GAMMA-INTERFERON-INDUCIBLE LYSOSOMAL THIOL REDUCTASE"/>
    <property type="match status" value="1"/>
</dbReference>
<dbReference type="eggNOG" id="KOG3160">
    <property type="taxonomic scope" value="Eukaryota"/>
</dbReference>